<dbReference type="InterPro" id="IPR010982">
    <property type="entry name" value="Lambda_DNA-bd_dom_sf"/>
</dbReference>
<dbReference type="InterPro" id="IPR001387">
    <property type="entry name" value="Cro/C1-type_HTH"/>
</dbReference>
<organism evidence="2 3">
    <name type="scientific">Guopingia tenuis</name>
    <dbReference type="NCBI Taxonomy" id="2763656"/>
    <lineage>
        <taxon>Bacteria</taxon>
        <taxon>Bacillati</taxon>
        <taxon>Bacillota</taxon>
        <taxon>Clostridia</taxon>
        <taxon>Christensenellales</taxon>
        <taxon>Christensenellaceae</taxon>
        <taxon>Guopingia</taxon>
    </lineage>
</organism>
<evidence type="ECO:0000313" key="2">
    <source>
        <dbReference type="EMBL" id="MBC8537424.1"/>
    </source>
</evidence>
<dbReference type="EMBL" id="JACRSS010000001">
    <property type="protein sequence ID" value="MBC8537424.1"/>
    <property type="molecule type" value="Genomic_DNA"/>
</dbReference>
<accession>A0A926HUZ1</accession>
<comment type="caution">
    <text evidence="2">The sequence shown here is derived from an EMBL/GenBank/DDBJ whole genome shotgun (WGS) entry which is preliminary data.</text>
</comment>
<reference evidence="2" key="1">
    <citation type="submission" date="2020-08" db="EMBL/GenBank/DDBJ databases">
        <title>Genome public.</title>
        <authorList>
            <person name="Liu C."/>
            <person name="Sun Q."/>
        </authorList>
    </citation>
    <scope>NUCLEOTIDE SEQUENCE</scope>
    <source>
        <strain evidence="2">NSJ-63</strain>
    </source>
</reference>
<gene>
    <name evidence="2" type="ORF">H8693_00565</name>
</gene>
<feature type="domain" description="HTH cro/C1-type" evidence="1">
    <location>
        <begin position="8"/>
        <end position="61"/>
    </location>
</feature>
<protein>
    <submittedName>
        <fullName evidence="2">Helix-turn-helix transcriptional regulator</fullName>
    </submittedName>
</protein>
<dbReference type="Gene3D" id="1.10.260.40">
    <property type="entry name" value="lambda repressor-like DNA-binding domains"/>
    <property type="match status" value="1"/>
</dbReference>
<keyword evidence="3" id="KW-1185">Reference proteome</keyword>
<dbReference type="CDD" id="cd00093">
    <property type="entry name" value="HTH_XRE"/>
    <property type="match status" value="1"/>
</dbReference>
<dbReference type="SMART" id="SM00530">
    <property type="entry name" value="HTH_XRE"/>
    <property type="match status" value="1"/>
</dbReference>
<dbReference type="Proteomes" id="UP000617951">
    <property type="component" value="Unassembled WGS sequence"/>
</dbReference>
<proteinExistence type="predicted"/>
<dbReference type="RefSeq" id="WP_249279340.1">
    <property type="nucleotide sequence ID" value="NZ_JACRSS010000001.1"/>
</dbReference>
<dbReference type="GO" id="GO:0003677">
    <property type="term" value="F:DNA binding"/>
    <property type="evidence" value="ECO:0007669"/>
    <property type="project" value="InterPro"/>
</dbReference>
<dbReference type="PROSITE" id="PS50943">
    <property type="entry name" value="HTH_CROC1"/>
    <property type="match status" value="1"/>
</dbReference>
<dbReference type="AlphaFoldDB" id="A0A926HUZ1"/>
<sequence length="65" mass="7051">MKISIRKIEAIMARNGFTKSVLSERSGISRQNISTITLRGTCEPKTAGRIAQALGVDVTEIMDEG</sequence>
<dbReference type="SUPFAM" id="SSF47413">
    <property type="entry name" value="lambda repressor-like DNA-binding domains"/>
    <property type="match status" value="1"/>
</dbReference>
<dbReference type="Pfam" id="PF13443">
    <property type="entry name" value="HTH_26"/>
    <property type="match status" value="1"/>
</dbReference>
<evidence type="ECO:0000313" key="3">
    <source>
        <dbReference type="Proteomes" id="UP000617951"/>
    </source>
</evidence>
<evidence type="ECO:0000259" key="1">
    <source>
        <dbReference type="PROSITE" id="PS50943"/>
    </source>
</evidence>
<name>A0A926HUZ1_9FIRM</name>